<dbReference type="GO" id="GO:0016491">
    <property type="term" value="F:oxidoreductase activity"/>
    <property type="evidence" value="ECO:0007669"/>
    <property type="project" value="UniProtKB-KW"/>
</dbReference>
<proteinExistence type="inferred from homology"/>
<dbReference type="InterPro" id="IPR002347">
    <property type="entry name" value="SDR_fam"/>
</dbReference>
<organism evidence="3 4">
    <name type="scientific">Coptis chinensis</name>
    <dbReference type="NCBI Taxonomy" id="261450"/>
    <lineage>
        <taxon>Eukaryota</taxon>
        <taxon>Viridiplantae</taxon>
        <taxon>Streptophyta</taxon>
        <taxon>Embryophyta</taxon>
        <taxon>Tracheophyta</taxon>
        <taxon>Spermatophyta</taxon>
        <taxon>Magnoliopsida</taxon>
        <taxon>Ranunculales</taxon>
        <taxon>Ranunculaceae</taxon>
        <taxon>Coptidoideae</taxon>
        <taxon>Coptis</taxon>
    </lineage>
</organism>
<sequence length="132" mass="14398">MDVSDEPVVLITVVQEETLKVILDFHFMNWMFTDESVRNVLTSVLDKFGCIDIVVNNAGVHCVAPLAEIPLSSLEHTFNTNVYGPMRLIQAVVPHMATRRKGKIVNIGSVSALAPGPGRALYSLQSCSSCPN</sequence>
<name>A0A835I6W4_9MAGN</name>
<dbReference type="InterPro" id="IPR036291">
    <property type="entry name" value="NAD(P)-bd_dom_sf"/>
</dbReference>
<dbReference type="PANTHER" id="PTHR44169:SF6">
    <property type="entry name" value="NADPH-DEPENDENT 1-ACYLDIHYDROXYACETONE PHOSPHATE REDUCTASE"/>
    <property type="match status" value="1"/>
</dbReference>
<dbReference type="Gene3D" id="3.40.50.720">
    <property type="entry name" value="NAD(P)-binding Rossmann-like Domain"/>
    <property type="match status" value="1"/>
</dbReference>
<dbReference type="PRINTS" id="PR00081">
    <property type="entry name" value="GDHRDH"/>
</dbReference>
<dbReference type="EMBL" id="JADFTS010000004">
    <property type="protein sequence ID" value="KAF9611524.1"/>
    <property type="molecule type" value="Genomic_DNA"/>
</dbReference>
<protein>
    <submittedName>
        <fullName evidence="3">Uncharacterized protein</fullName>
    </submittedName>
</protein>
<dbReference type="SUPFAM" id="SSF51735">
    <property type="entry name" value="NAD(P)-binding Rossmann-fold domains"/>
    <property type="match status" value="1"/>
</dbReference>
<reference evidence="3 4" key="1">
    <citation type="submission" date="2020-10" db="EMBL/GenBank/DDBJ databases">
        <title>The Coptis chinensis genome and diversification of protoberbering-type alkaloids.</title>
        <authorList>
            <person name="Wang B."/>
            <person name="Shu S."/>
            <person name="Song C."/>
            <person name="Liu Y."/>
        </authorList>
    </citation>
    <scope>NUCLEOTIDE SEQUENCE [LARGE SCALE GENOMIC DNA]</scope>
    <source>
        <strain evidence="3">HL-2020</strain>
        <tissue evidence="3">Leaf</tissue>
    </source>
</reference>
<dbReference type="AlphaFoldDB" id="A0A835I6W4"/>
<evidence type="ECO:0000256" key="1">
    <source>
        <dbReference type="ARBA" id="ARBA00006484"/>
    </source>
</evidence>
<evidence type="ECO:0000313" key="3">
    <source>
        <dbReference type="EMBL" id="KAF9611524.1"/>
    </source>
</evidence>
<dbReference type="PANTHER" id="PTHR44169">
    <property type="entry name" value="NADPH-DEPENDENT 1-ACYLDIHYDROXYACETONE PHOSPHATE REDUCTASE"/>
    <property type="match status" value="1"/>
</dbReference>
<dbReference type="PRINTS" id="PR00080">
    <property type="entry name" value="SDRFAMILY"/>
</dbReference>
<keyword evidence="2" id="KW-0560">Oxidoreductase</keyword>
<accession>A0A835I6W4</accession>
<comment type="similarity">
    <text evidence="1">Belongs to the short-chain dehydrogenases/reductases (SDR) family.</text>
</comment>
<keyword evidence="4" id="KW-1185">Reference proteome</keyword>
<evidence type="ECO:0000256" key="2">
    <source>
        <dbReference type="ARBA" id="ARBA00023002"/>
    </source>
</evidence>
<evidence type="ECO:0000313" key="4">
    <source>
        <dbReference type="Proteomes" id="UP000631114"/>
    </source>
</evidence>
<dbReference type="Proteomes" id="UP000631114">
    <property type="component" value="Unassembled WGS sequence"/>
</dbReference>
<gene>
    <name evidence="3" type="ORF">IFM89_032924</name>
</gene>
<dbReference type="GO" id="GO:0005783">
    <property type="term" value="C:endoplasmic reticulum"/>
    <property type="evidence" value="ECO:0007669"/>
    <property type="project" value="TreeGrafter"/>
</dbReference>
<dbReference type="OrthoDB" id="2102561at2759"/>
<comment type="caution">
    <text evidence="3">The sequence shown here is derived from an EMBL/GenBank/DDBJ whole genome shotgun (WGS) entry which is preliminary data.</text>
</comment>
<dbReference type="Pfam" id="PF00106">
    <property type="entry name" value="adh_short"/>
    <property type="match status" value="1"/>
</dbReference>